<dbReference type="InterPro" id="IPR006141">
    <property type="entry name" value="Intein_N"/>
</dbReference>
<evidence type="ECO:0000313" key="3">
    <source>
        <dbReference type="EMBL" id="KKM75350.1"/>
    </source>
</evidence>
<dbReference type="EMBL" id="LAZR01008992">
    <property type="protein sequence ID" value="KKM75350.1"/>
    <property type="molecule type" value="Genomic_DNA"/>
</dbReference>
<evidence type="ECO:0000259" key="2">
    <source>
        <dbReference type="SMART" id="SM00491"/>
    </source>
</evidence>
<proteinExistence type="predicted"/>
<dbReference type="Gene3D" id="2.170.16.10">
    <property type="entry name" value="Hedgehog/Intein (Hint) domain"/>
    <property type="match status" value="1"/>
</dbReference>
<dbReference type="GO" id="GO:0006139">
    <property type="term" value="P:nucleobase-containing compound metabolic process"/>
    <property type="evidence" value="ECO:0007669"/>
    <property type="project" value="InterPro"/>
</dbReference>
<dbReference type="GO" id="GO:0005524">
    <property type="term" value="F:ATP binding"/>
    <property type="evidence" value="ECO:0007669"/>
    <property type="project" value="InterPro"/>
</dbReference>
<comment type="caution">
    <text evidence="3">The sequence shown here is derived from an EMBL/GenBank/DDBJ whole genome shotgun (WGS) entry which is preliminary data.</text>
</comment>
<dbReference type="InterPro" id="IPR036844">
    <property type="entry name" value="Hint_dom_sf"/>
</dbReference>
<dbReference type="InterPro" id="IPR003587">
    <property type="entry name" value="Hint_dom_N"/>
</dbReference>
<sequence length="808" mass="90610">MRTPPTPADLNLPADKYLEWRPGQRQTIEDVLQAFDEYKYVLLNAPWGSGKTIVATAVQRLMDVRSVNLTHCLDPDTPVLMADFTWILLRDVVIGDEVISLDEYPDQTSRWTTARRKTRIAKVIGKVMEDAPIRLRVRTDKGSVIATPEHKWLVRNKQRRLEWKETQYLIPSDAIKWFAQPQTQHFDYRHGYIAAAFDGEGHVRLKVGTGGRGGSHLVFTQRTNSMLREVRRMLGIDGFTFVERVMHNGVMALAIRGGMPEIIRFLAMYRPKRLLDLLPGALEGFDPQFTGFATVQSVGSVGPGSVACIETTTGVFIANGLVSHNTIQLQNQYLETMDWASVVTGRRNHACELDQLKAVNATANEAPCKEGAKCEYIRPDGCSYYRTLYAAADNPQAVLNYAYATRILQSGGVLRGQSGNPFRRYLLVCDEGDLAEGAIIDAVTIRLDKGLATQFDAPYRSANPALLADWAIDIVHRIATWYKPQQDDALCGDHELPLCEDCGHRPSREITQKYRRSTAFVRALAELRGIGSPDDWIVTHDNRGISIRPIWGWTVSQQTLFRHFDKALIMSATLGDPKALAKKLALPNGEWVSIDVPCTFPVENRPAFYWPVVKVSRKTDSAEFDRLAAAINWIAEQDGLQEKKGIIHTGSFRIANELFVRLAQKSDRYVGHVGAQSGTKDSIIQMLRDDTRPLIALSPSLATGVDIPYEIGFQVIAKVPYGDLGDPVVRARKDYMAAGIPFGRQNYDGEAINTVVQAYGRAVRAPDDKGVTFILDGNFWSLYKRTYTPEYFSEALKWLRKEGSDNRR</sequence>
<dbReference type="SUPFAM" id="SSF51294">
    <property type="entry name" value="Hedgehog/intein (Hint) domain"/>
    <property type="match status" value="1"/>
</dbReference>
<reference evidence="3" key="1">
    <citation type="journal article" date="2015" name="Nature">
        <title>Complex archaea that bridge the gap between prokaryotes and eukaryotes.</title>
        <authorList>
            <person name="Spang A."/>
            <person name="Saw J.H."/>
            <person name="Jorgensen S.L."/>
            <person name="Zaremba-Niedzwiedzka K."/>
            <person name="Martijn J."/>
            <person name="Lind A.E."/>
            <person name="van Eijk R."/>
            <person name="Schleper C."/>
            <person name="Guy L."/>
            <person name="Ettema T.J."/>
        </authorList>
    </citation>
    <scope>NUCLEOTIDE SEQUENCE</scope>
</reference>
<feature type="domain" description="ATP-dependent helicase C-terminal" evidence="2">
    <location>
        <begin position="652"/>
        <end position="781"/>
    </location>
</feature>
<dbReference type="InterPro" id="IPR006555">
    <property type="entry name" value="ATP-dep_Helicase_C"/>
</dbReference>
<dbReference type="SMART" id="SM00306">
    <property type="entry name" value="HintN"/>
    <property type="match status" value="1"/>
</dbReference>
<dbReference type="SMART" id="SM00491">
    <property type="entry name" value="HELICc2"/>
    <property type="match status" value="1"/>
</dbReference>
<dbReference type="AlphaFoldDB" id="A0A0F9MFK3"/>
<dbReference type="Pfam" id="PF13307">
    <property type="entry name" value="Helicase_C_2"/>
    <property type="match status" value="1"/>
</dbReference>
<dbReference type="InterPro" id="IPR027417">
    <property type="entry name" value="P-loop_NTPase"/>
</dbReference>
<accession>A0A0F9MFK3</accession>
<protein>
    <recommendedName>
        <fullName evidence="4">Intein C-terminal splicing domain-containing protein</fullName>
    </recommendedName>
</protein>
<dbReference type="GO" id="GO:0016818">
    <property type="term" value="F:hydrolase activity, acting on acid anhydrides, in phosphorus-containing anhydrides"/>
    <property type="evidence" value="ECO:0007669"/>
    <property type="project" value="InterPro"/>
</dbReference>
<name>A0A0F9MFK3_9ZZZZ</name>
<dbReference type="PROSITE" id="PS50817">
    <property type="entry name" value="INTEIN_N_TER"/>
    <property type="match status" value="1"/>
</dbReference>
<dbReference type="GO" id="GO:0003676">
    <property type="term" value="F:nucleic acid binding"/>
    <property type="evidence" value="ECO:0007669"/>
    <property type="project" value="InterPro"/>
</dbReference>
<dbReference type="SUPFAM" id="SSF52540">
    <property type="entry name" value="P-loop containing nucleoside triphosphate hydrolases"/>
    <property type="match status" value="2"/>
</dbReference>
<evidence type="ECO:0008006" key="4">
    <source>
        <dbReference type="Google" id="ProtNLM"/>
    </source>
</evidence>
<feature type="domain" description="Hint" evidence="1">
    <location>
        <begin position="70"/>
        <end position="179"/>
    </location>
</feature>
<dbReference type="GO" id="GO:0016539">
    <property type="term" value="P:intein-mediated protein splicing"/>
    <property type="evidence" value="ECO:0007669"/>
    <property type="project" value="InterPro"/>
</dbReference>
<organism evidence="3">
    <name type="scientific">marine sediment metagenome</name>
    <dbReference type="NCBI Taxonomy" id="412755"/>
    <lineage>
        <taxon>unclassified sequences</taxon>
        <taxon>metagenomes</taxon>
        <taxon>ecological metagenomes</taxon>
    </lineage>
</organism>
<gene>
    <name evidence="3" type="ORF">LCGC14_1391160</name>
</gene>
<dbReference type="Gene3D" id="3.40.50.300">
    <property type="entry name" value="P-loop containing nucleotide triphosphate hydrolases"/>
    <property type="match status" value="2"/>
</dbReference>
<dbReference type="CDD" id="cd00081">
    <property type="entry name" value="Hint"/>
    <property type="match status" value="1"/>
</dbReference>
<evidence type="ECO:0000259" key="1">
    <source>
        <dbReference type="SMART" id="SM00306"/>
    </source>
</evidence>
<dbReference type="GO" id="GO:0004386">
    <property type="term" value="F:helicase activity"/>
    <property type="evidence" value="ECO:0007669"/>
    <property type="project" value="InterPro"/>
</dbReference>